<dbReference type="Proteomes" id="UP000789396">
    <property type="component" value="Unassembled WGS sequence"/>
</dbReference>
<dbReference type="Pfam" id="PF01632">
    <property type="entry name" value="Ribosomal_L35p"/>
    <property type="match status" value="1"/>
</dbReference>
<name>A0A9N8W1Z4_9GLOM</name>
<keyword evidence="5" id="KW-1185">Reference proteome</keyword>
<proteinExistence type="inferred from homology"/>
<dbReference type="AlphaFoldDB" id="A0A9N8W1Z4"/>
<dbReference type="GO" id="GO:0006412">
    <property type="term" value="P:translation"/>
    <property type="evidence" value="ECO:0007669"/>
    <property type="project" value="InterPro"/>
</dbReference>
<evidence type="ECO:0000256" key="3">
    <source>
        <dbReference type="ARBA" id="ARBA00023274"/>
    </source>
</evidence>
<dbReference type="GO" id="GO:0003735">
    <property type="term" value="F:structural constituent of ribosome"/>
    <property type="evidence" value="ECO:0007669"/>
    <property type="project" value="InterPro"/>
</dbReference>
<gene>
    <name evidence="4" type="ORF">RFULGI_LOCUS1103</name>
</gene>
<dbReference type="OrthoDB" id="162638at2759"/>
<dbReference type="GO" id="GO:0005840">
    <property type="term" value="C:ribosome"/>
    <property type="evidence" value="ECO:0007669"/>
    <property type="project" value="UniProtKB-KW"/>
</dbReference>
<dbReference type="SUPFAM" id="SSF143034">
    <property type="entry name" value="L35p-like"/>
    <property type="match status" value="1"/>
</dbReference>
<dbReference type="InterPro" id="IPR021137">
    <property type="entry name" value="Ribosomal_bL35-like"/>
</dbReference>
<dbReference type="EMBL" id="CAJVPZ010000604">
    <property type="protein sequence ID" value="CAG8470690.1"/>
    <property type="molecule type" value="Genomic_DNA"/>
</dbReference>
<organism evidence="4 5">
    <name type="scientific">Racocetra fulgida</name>
    <dbReference type="NCBI Taxonomy" id="60492"/>
    <lineage>
        <taxon>Eukaryota</taxon>
        <taxon>Fungi</taxon>
        <taxon>Fungi incertae sedis</taxon>
        <taxon>Mucoromycota</taxon>
        <taxon>Glomeromycotina</taxon>
        <taxon>Glomeromycetes</taxon>
        <taxon>Diversisporales</taxon>
        <taxon>Gigasporaceae</taxon>
        <taxon>Racocetra</taxon>
    </lineage>
</organism>
<dbReference type="InterPro" id="IPR037229">
    <property type="entry name" value="Ribosomal_bL35_sf"/>
</dbReference>
<protein>
    <submittedName>
        <fullName evidence="4">2249_t:CDS:1</fullName>
    </submittedName>
</protein>
<dbReference type="Gene3D" id="4.10.410.60">
    <property type="match status" value="1"/>
</dbReference>
<comment type="similarity">
    <text evidence="1">Belongs to the bacterial ribosomal protein bL35 family.</text>
</comment>
<evidence type="ECO:0000256" key="2">
    <source>
        <dbReference type="ARBA" id="ARBA00022980"/>
    </source>
</evidence>
<evidence type="ECO:0000313" key="4">
    <source>
        <dbReference type="EMBL" id="CAG8470690.1"/>
    </source>
</evidence>
<keyword evidence="2" id="KW-0689">Ribosomal protein</keyword>
<dbReference type="GO" id="GO:1990904">
    <property type="term" value="C:ribonucleoprotein complex"/>
    <property type="evidence" value="ECO:0007669"/>
    <property type="project" value="UniProtKB-KW"/>
</dbReference>
<reference evidence="4" key="1">
    <citation type="submission" date="2021-06" db="EMBL/GenBank/DDBJ databases">
        <authorList>
            <person name="Kallberg Y."/>
            <person name="Tangrot J."/>
            <person name="Rosling A."/>
        </authorList>
    </citation>
    <scope>NUCLEOTIDE SEQUENCE</scope>
    <source>
        <strain evidence="4">IN212</strain>
    </source>
</reference>
<evidence type="ECO:0000256" key="1">
    <source>
        <dbReference type="ARBA" id="ARBA00006598"/>
    </source>
</evidence>
<comment type="caution">
    <text evidence="4">The sequence shown here is derived from an EMBL/GenBank/DDBJ whole genome shotgun (WGS) entry which is preliminary data.</text>
</comment>
<evidence type="ECO:0000313" key="5">
    <source>
        <dbReference type="Proteomes" id="UP000789396"/>
    </source>
</evidence>
<sequence>MVFPDSYDVTGRGKFKRARPGKAHLNTGVPRARLVRLGKTTYSHRTQRNMLKKLLPYAF</sequence>
<keyword evidence="3" id="KW-0687">Ribonucleoprotein</keyword>
<accession>A0A9N8W1Z4</accession>